<dbReference type="EMBL" id="CAWYQH010000130">
    <property type="protein sequence ID" value="CAK8692482.1"/>
    <property type="molecule type" value="Genomic_DNA"/>
</dbReference>
<dbReference type="InterPro" id="IPR036259">
    <property type="entry name" value="MFS_trans_sf"/>
</dbReference>
<keyword evidence="2" id="KW-0812">Transmembrane</keyword>
<dbReference type="InterPro" id="IPR051951">
    <property type="entry name" value="UNC-93_regulatory"/>
</dbReference>
<gene>
    <name evidence="3" type="ORF">CVLEPA_LOCUS25746</name>
</gene>
<sequence length="484" mass="53753">MEMKGKRQIFLFYAGVFLLHAGFQGVFALVSSLNIKEGLGTTSLSVAFAVSLPVILLTPFLSEVVGIKRFLLLSEIFCLLYVMANSISSYYTLIPAGFLFGFGEAVSWTMILVIGSYFSHKSLKHQFARESLHTGYLFAATQGGRCFSNAIAFLCLFVDRQISNSFQFNRTLNLDVCGTNDCQISNITTANFQQYTPIHKATRYVTIAVFALLLTASLFTHILCIPNYISNQLSDLSKGSSRNLAENGLTAVITPDNYVSADGDLLTKSFEEDAIRKPTDADVKIKAIDLLKMCTKSMVELFLQPKHLLIVLMPVYVGTTMAFVMSELTRSFASCMLGVDKVCICVVIFAATQSLVSLLTGKLSAKYGRNLPFLTGFLVELVTYCFCLTWLPSQDTTALVYVIFLLFGISSGILVSLVNATFGHYLSEQKSLALNFWNLWMNLGYFIQFAISKFACVYVKIYLQIGLLVTSFIGYGISQRVYYR</sequence>
<name>A0ABP0GL78_CLALP</name>
<evidence type="ECO:0000313" key="3">
    <source>
        <dbReference type="EMBL" id="CAK8692482.1"/>
    </source>
</evidence>
<feature type="transmembrane region" description="Helical" evidence="2">
    <location>
        <begin position="371"/>
        <end position="392"/>
    </location>
</feature>
<evidence type="ECO:0000256" key="1">
    <source>
        <dbReference type="ARBA" id="ARBA00009172"/>
    </source>
</evidence>
<evidence type="ECO:0000313" key="4">
    <source>
        <dbReference type="Proteomes" id="UP001642483"/>
    </source>
</evidence>
<feature type="transmembrane region" description="Helical" evidence="2">
    <location>
        <begin position="457"/>
        <end position="477"/>
    </location>
</feature>
<protein>
    <submittedName>
        <fullName evidence="3">Uncharacterized protein</fullName>
    </submittedName>
</protein>
<comment type="caution">
    <text evidence="3">The sequence shown here is derived from an EMBL/GenBank/DDBJ whole genome shotgun (WGS) entry which is preliminary data.</text>
</comment>
<dbReference type="InterPro" id="IPR011701">
    <property type="entry name" value="MFS"/>
</dbReference>
<evidence type="ECO:0000256" key="2">
    <source>
        <dbReference type="SAM" id="Phobius"/>
    </source>
</evidence>
<dbReference type="SUPFAM" id="SSF103473">
    <property type="entry name" value="MFS general substrate transporter"/>
    <property type="match status" value="1"/>
</dbReference>
<feature type="transmembrane region" description="Helical" evidence="2">
    <location>
        <begin position="70"/>
        <end position="91"/>
    </location>
</feature>
<keyword evidence="2" id="KW-0472">Membrane</keyword>
<dbReference type="Pfam" id="PF07690">
    <property type="entry name" value="MFS_1"/>
    <property type="match status" value="1"/>
</dbReference>
<feature type="transmembrane region" description="Helical" evidence="2">
    <location>
        <begin position="398"/>
        <end position="420"/>
    </location>
</feature>
<reference evidence="3 4" key="1">
    <citation type="submission" date="2024-02" db="EMBL/GenBank/DDBJ databases">
        <authorList>
            <person name="Daric V."/>
            <person name="Darras S."/>
        </authorList>
    </citation>
    <scope>NUCLEOTIDE SEQUENCE [LARGE SCALE GENOMIC DNA]</scope>
</reference>
<feature type="transmembrane region" description="Helical" evidence="2">
    <location>
        <begin position="38"/>
        <end position="58"/>
    </location>
</feature>
<dbReference type="Proteomes" id="UP001642483">
    <property type="component" value="Unassembled WGS sequence"/>
</dbReference>
<organism evidence="3 4">
    <name type="scientific">Clavelina lepadiformis</name>
    <name type="common">Light-bulb sea squirt</name>
    <name type="synonym">Ascidia lepadiformis</name>
    <dbReference type="NCBI Taxonomy" id="159417"/>
    <lineage>
        <taxon>Eukaryota</taxon>
        <taxon>Metazoa</taxon>
        <taxon>Chordata</taxon>
        <taxon>Tunicata</taxon>
        <taxon>Ascidiacea</taxon>
        <taxon>Aplousobranchia</taxon>
        <taxon>Clavelinidae</taxon>
        <taxon>Clavelina</taxon>
    </lineage>
</organism>
<feature type="transmembrane region" description="Helical" evidence="2">
    <location>
        <begin position="97"/>
        <end position="119"/>
    </location>
</feature>
<proteinExistence type="inferred from homology"/>
<feature type="transmembrane region" description="Helical" evidence="2">
    <location>
        <begin position="204"/>
        <end position="229"/>
    </location>
</feature>
<dbReference type="PANTHER" id="PTHR19444:SF13">
    <property type="entry name" value="PROTEIN UNC-93 HOMOLOG A"/>
    <property type="match status" value="1"/>
</dbReference>
<feature type="transmembrane region" description="Helical" evidence="2">
    <location>
        <begin position="432"/>
        <end position="451"/>
    </location>
</feature>
<comment type="similarity">
    <text evidence="1">Belongs to the unc-93 family.</text>
</comment>
<keyword evidence="4" id="KW-1185">Reference proteome</keyword>
<keyword evidence="2" id="KW-1133">Transmembrane helix</keyword>
<dbReference type="Gene3D" id="1.20.1250.20">
    <property type="entry name" value="MFS general substrate transporter like domains"/>
    <property type="match status" value="1"/>
</dbReference>
<accession>A0ABP0GL78</accession>
<dbReference type="PANTHER" id="PTHR19444">
    <property type="entry name" value="UNC-93 RELATED"/>
    <property type="match status" value="1"/>
</dbReference>
<feature type="transmembrane region" description="Helical" evidence="2">
    <location>
        <begin position="307"/>
        <end position="326"/>
    </location>
</feature>